<name>A0A8D4VQ51_9GAMM</name>
<reference evidence="9" key="1">
    <citation type="submission" date="2019-06" db="EMBL/GenBank/DDBJ databases">
        <title>Complete genome sequence of Methylogaea oryzae strain JCM16910.</title>
        <authorList>
            <person name="Asakawa S."/>
        </authorList>
    </citation>
    <scope>NUCLEOTIDE SEQUENCE</scope>
    <source>
        <strain evidence="9">E10</strain>
    </source>
</reference>
<evidence type="ECO:0000256" key="2">
    <source>
        <dbReference type="ARBA" id="ARBA00018953"/>
    </source>
</evidence>
<dbReference type="EMBL" id="AP019782">
    <property type="protein sequence ID" value="BBL71304.1"/>
    <property type="molecule type" value="Genomic_DNA"/>
</dbReference>
<keyword evidence="3 6" id="KW-0808">Transferase</keyword>
<sequence>MTLIFLAPGQGAQMRGMGADLFDAYPQVVAEAEDILGYSLRRLCLEDPDDQLSNTAYTQPALYTVSALSYYRRRDALGQAPDFAAGHSLGEYNALLIAEAFSFGDGLRLVQKRGQLMAALQGGGMLAVIGLSRDEIAAVFVEAGIDSVDAANLNTPSQTVLSGPEADLRRLGEIFESRGARAVPLNVRTAFHSRYMADMKSAFSAFIADFSFAPLMVPVIANFSALPYRDGEIANNLVQQLDHGVRWTESIQYLLQEDDPVFEELGPRPLLMRMVEEIKAHSAPPNGARCP</sequence>
<dbReference type="Gene3D" id="3.30.70.250">
    <property type="entry name" value="Malonyl-CoA ACP transacylase, ACP-binding"/>
    <property type="match status" value="1"/>
</dbReference>
<evidence type="ECO:0000256" key="3">
    <source>
        <dbReference type="ARBA" id="ARBA00022679"/>
    </source>
</evidence>
<dbReference type="KEGG" id="moz:MoryE10_19100"/>
<comment type="similarity">
    <text evidence="6">Belongs to the fabD family.</text>
</comment>
<dbReference type="GO" id="GO:0005829">
    <property type="term" value="C:cytosol"/>
    <property type="evidence" value="ECO:0007669"/>
    <property type="project" value="TreeGrafter"/>
</dbReference>
<dbReference type="InterPro" id="IPR050858">
    <property type="entry name" value="Mal-CoA-ACP_Trans/PKS_FabD"/>
</dbReference>
<evidence type="ECO:0000256" key="7">
    <source>
        <dbReference type="PIRSR" id="PIRSR000446-1"/>
    </source>
</evidence>
<dbReference type="PANTHER" id="PTHR42681">
    <property type="entry name" value="MALONYL-COA-ACYL CARRIER PROTEIN TRANSACYLASE, MITOCHONDRIAL"/>
    <property type="match status" value="1"/>
</dbReference>
<keyword evidence="4 6" id="KW-0012">Acyltransferase</keyword>
<keyword evidence="10" id="KW-1185">Reference proteome</keyword>
<dbReference type="SUPFAM" id="SSF55048">
    <property type="entry name" value="Probable ACP-binding domain of malonyl-CoA ACP transacylase"/>
    <property type="match status" value="1"/>
</dbReference>
<feature type="domain" description="Malonyl-CoA:ACP transacylase (MAT)" evidence="8">
    <location>
        <begin position="6"/>
        <end position="290"/>
    </location>
</feature>
<dbReference type="InterPro" id="IPR024925">
    <property type="entry name" value="Malonyl_CoA-ACP_transAc"/>
</dbReference>
<dbReference type="GO" id="GO:0006633">
    <property type="term" value="P:fatty acid biosynthetic process"/>
    <property type="evidence" value="ECO:0007669"/>
    <property type="project" value="TreeGrafter"/>
</dbReference>
<feature type="active site" evidence="7">
    <location>
        <position position="88"/>
    </location>
</feature>
<dbReference type="SMART" id="SM00827">
    <property type="entry name" value="PKS_AT"/>
    <property type="match status" value="1"/>
</dbReference>
<dbReference type="Pfam" id="PF00698">
    <property type="entry name" value="Acyl_transf_1"/>
    <property type="match status" value="1"/>
</dbReference>
<dbReference type="SUPFAM" id="SSF52151">
    <property type="entry name" value="FabD/lysophospholipase-like"/>
    <property type="match status" value="1"/>
</dbReference>
<protein>
    <recommendedName>
        <fullName evidence="2 6">Malonyl CoA-acyl carrier protein transacylase</fullName>
        <ecNumber evidence="1 6">2.3.1.39</ecNumber>
    </recommendedName>
</protein>
<evidence type="ECO:0000256" key="5">
    <source>
        <dbReference type="ARBA" id="ARBA00048462"/>
    </source>
</evidence>
<evidence type="ECO:0000259" key="8">
    <source>
        <dbReference type="SMART" id="SM00827"/>
    </source>
</evidence>
<dbReference type="InterPro" id="IPR014043">
    <property type="entry name" value="Acyl_transferase_dom"/>
</dbReference>
<dbReference type="Gene3D" id="3.40.366.10">
    <property type="entry name" value="Malonyl-Coenzyme A Acyl Carrier Protein, domain 2"/>
    <property type="match status" value="1"/>
</dbReference>
<dbReference type="RefSeq" id="WP_054774937.1">
    <property type="nucleotide sequence ID" value="NZ_AP019782.1"/>
</dbReference>
<gene>
    <name evidence="9" type="ORF">MoryE10_19100</name>
</gene>
<organism evidence="9 10">
    <name type="scientific">Methylogaea oryzae</name>
    <dbReference type="NCBI Taxonomy" id="1295382"/>
    <lineage>
        <taxon>Bacteria</taxon>
        <taxon>Pseudomonadati</taxon>
        <taxon>Pseudomonadota</taxon>
        <taxon>Gammaproteobacteria</taxon>
        <taxon>Methylococcales</taxon>
        <taxon>Methylococcaceae</taxon>
        <taxon>Methylogaea</taxon>
    </lineage>
</organism>
<dbReference type="NCBIfam" id="TIGR00128">
    <property type="entry name" value="fabD"/>
    <property type="match status" value="1"/>
</dbReference>
<dbReference type="PIRSF" id="PIRSF000446">
    <property type="entry name" value="Mct"/>
    <property type="match status" value="1"/>
</dbReference>
<evidence type="ECO:0000313" key="9">
    <source>
        <dbReference type="EMBL" id="BBL71304.1"/>
    </source>
</evidence>
<dbReference type="InterPro" id="IPR001227">
    <property type="entry name" value="Ac_transferase_dom_sf"/>
</dbReference>
<dbReference type="EC" id="2.3.1.39" evidence="1 6"/>
<dbReference type="InterPro" id="IPR016035">
    <property type="entry name" value="Acyl_Trfase/lysoPLipase"/>
</dbReference>
<dbReference type="AlphaFoldDB" id="A0A8D4VQ51"/>
<dbReference type="PANTHER" id="PTHR42681:SF1">
    <property type="entry name" value="MALONYL-COA-ACYL CARRIER PROTEIN TRANSACYLASE, MITOCHONDRIAL"/>
    <property type="match status" value="1"/>
</dbReference>
<dbReference type="Proteomes" id="UP000824988">
    <property type="component" value="Chromosome"/>
</dbReference>
<feature type="active site" evidence="7">
    <location>
        <position position="192"/>
    </location>
</feature>
<evidence type="ECO:0000256" key="1">
    <source>
        <dbReference type="ARBA" id="ARBA00013258"/>
    </source>
</evidence>
<accession>A0A8D4VQ51</accession>
<dbReference type="GO" id="GO:0004314">
    <property type="term" value="F:[acyl-carrier-protein] S-malonyltransferase activity"/>
    <property type="evidence" value="ECO:0007669"/>
    <property type="project" value="UniProtKB-EC"/>
</dbReference>
<comment type="catalytic activity">
    <reaction evidence="5 6">
        <text>holo-[ACP] + malonyl-CoA = malonyl-[ACP] + CoA</text>
        <dbReference type="Rhea" id="RHEA:41792"/>
        <dbReference type="Rhea" id="RHEA-COMP:9623"/>
        <dbReference type="Rhea" id="RHEA-COMP:9685"/>
        <dbReference type="ChEBI" id="CHEBI:57287"/>
        <dbReference type="ChEBI" id="CHEBI:57384"/>
        <dbReference type="ChEBI" id="CHEBI:64479"/>
        <dbReference type="ChEBI" id="CHEBI:78449"/>
        <dbReference type="EC" id="2.3.1.39"/>
    </reaction>
</comment>
<evidence type="ECO:0000256" key="6">
    <source>
        <dbReference type="PIRNR" id="PIRNR000446"/>
    </source>
</evidence>
<dbReference type="InterPro" id="IPR004410">
    <property type="entry name" value="Malonyl_CoA-ACP_transAc_FabD"/>
</dbReference>
<evidence type="ECO:0000313" key="10">
    <source>
        <dbReference type="Proteomes" id="UP000824988"/>
    </source>
</evidence>
<evidence type="ECO:0000256" key="4">
    <source>
        <dbReference type="ARBA" id="ARBA00023315"/>
    </source>
</evidence>
<dbReference type="InterPro" id="IPR016036">
    <property type="entry name" value="Malonyl_transacylase_ACP-bd"/>
</dbReference>
<proteinExistence type="inferred from homology"/>